<dbReference type="Proteomes" id="UP000190074">
    <property type="component" value="Unassembled WGS sequence"/>
</dbReference>
<evidence type="ECO:0000313" key="1">
    <source>
        <dbReference type="EMBL" id="SKM83353.1"/>
    </source>
</evidence>
<gene>
    <name evidence="1" type="ORF">SAMEA2259716_05229</name>
</gene>
<accession>A0A1U1BFM4</accession>
<reference evidence="1 2" key="1">
    <citation type="submission" date="2016-11" db="EMBL/GenBank/DDBJ databases">
        <authorList>
            <consortium name="Pathogen Informatics"/>
        </authorList>
    </citation>
    <scope>NUCLEOTIDE SEQUENCE [LARGE SCALE GENOMIC DNA]</scope>
    <source>
        <strain evidence="1 2">911</strain>
    </source>
</reference>
<organism evidence="1 2">
    <name type="scientific">Mycobacteroides abscessus subsp. massiliense</name>
    <dbReference type="NCBI Taxonomy" id="1962118"/>
    <lineage>
        <taxon>Bacteria</taxon>
        <taxon>Bacillati</taxon>
        <taxon>Actinomycetota</taxon>
        <taxon>Actinomycetes</taxon>
        <taxon>Mycobacteriales</taxon>
        <taxon>Mycobacteriaceae</taxon>
        <taxon>Mycobacteroides</taxon>
        <taxon>Mycobacteroides abscessus</taxon>
    </lineage>
</organism>
<sequence length="209" mass="22950">MRWFSSAQPEYILREVAEADGRSEAEIAALLAHEGLLEPAHTDGDGTLWWKTTVSGGALSQASFRRPITRPTAERHVREVVERARAFNKDPGHLAEVVELVVFGSYLDPTVDALGDVDLAVSLRTRRSEGTSNDEFIQTVLDYAAASGRTFGSFAACLFWPQKEAILALKNRSPVISITTEDVRSLTDRWQVIYQLDGVNGCRGIDAGS</sequence>
<dbReference type="EMBL" id="FVGW01000016">
    <property type="protein sequence ID" value="SKM83353.1"/>
    <property type="molecule type" value="Genomic_DNA"/>
</dbReference>
<protein>
    <submittedName>
        <fullName evidence="1">Uncharacterized protein</fullName>
    </submittedName>
</protein>
<proteinExistence type="predicted"/>
<dbReference type="AlphaFoldDB" id="A0A1U1BFM4"/>
<evidence type="ECO:0000313" key="2">
    <source>
        <dbReference type="Proteomes" id="UP000190074"/>
    </source>
</evidence>
<name>A0A1U1BFM4_9MYCO</name>